<reference evidence="3 4" key="1">
    <citation type="journal article" date="2016" name="Sci. Rep.">
        <title>Insights into Adaptations to a Near-Obligate Nematode Endoparasitic Lifestyle from the Finished Genome of Drechmeria coniospora.</title>
        <authorList>
            <person name="Zhang L."/>
            <person name="Zhou Z."/>
            <person name="Guo Q."/>
            <person name="Fokkens L."/>
            <person name="Miskei M."/>
            <person name="Pocsi I."/>
            <person name="Zhang W."/>
            <person name="Chen M."/>
            <person name="Wang L."/>
            <person name="Sun Y."/>
            <person name="Donzelli B.G."/>
            <person name="Gibson D.M."/>
            <person name="Nelson D.R."/>
            <person name="Luo J.G."/>
            <person name="Rep M."/>
            <person name="Liu H."/>
            <person name="Yang S."/>
            <person name="Wang J."/>
            <person name="Krasnoff S.B."/>
            <person name="Xu Y."/>
            <person name="Molnar I."/>
            <person name="Lin M."/>
        </authorList>
    </citation>
    <scope>NUCLEOTIDE SEQUENCE [LARGE SCALE GENOMIC DNA]</scope>
    <source>
        <strain evidence="3 4">ARSEF 6962</strain>
    </source>
</reference>
<protein>
    <recommendedName>
        <fullName evidence="5">Extracellular membrane protein CFEM domain-containing protein</fullName>
    </recommendedName>
</protein>
<keyword evidence="2" id="KW-0732">Signal</keyword>
<dbReference type="InParanoid" id="A0A151GND5"/>
<evidence type="ECO:0000313" key="4">
    <source>
        <dbReference type="Proteomes" id="UP000076580"/>
    </source>
</evidence>
<dbReference type="GeneID" id="63718294"/>
<dbReference type="AlphaFoldDB" id="A0A151GND5"/>
<feature type="region of interest" description="Disordered" evidence="1">
    <location>
        <begin position="161"/>
        <end position="189"/>
    </location>
</feature>
<feature type="compositionally biased region" description="Gly residues" evidence="1">
    <location>
        <begin position="162"/>
        <end position="186"/>
    </location>
</feature>
<keyword evidence="4" id="KW-1185">Reference proteome</keyword>
<accession>A0A151GND5</accession>
<dbReference type="OrthoDB" id="5421290at2759"/>
<comment type="caution">
    <text evidence="3">The sequence shown here is derived from an EMBL/GenBank/DDBJ whole genome shotgun (WGS) entry which is preliminary data.</text>
</comment>
<evidence type="ECO:0008006" key="5">
    <source>
        <dbReference type="Google" id="ProtNLM"/>
    </source>
</evidence>
<evidence type="ECO:0000313" key="3">
    <source>
        <dbReference type="EMBL" id="KYK58634.1"/>
    </source>
</evidence>
<dbReference type="Proteomes" id="UP000076580">
    <property type="component" value="Chromosome 02"/>
</dbReference>
<name>A0A151GND5_DRECN</name>
<organism evidence="3 4">
    <name type="scientific">Drechmeria coniospora</name>
    <name type="common">Nematophagous fungus</name>
    <name type="synonym">Meria coniospora</name>
    <dbReference type="NCBI Taxonomy" id="98403"/>
    <lineage>
        <taxon>Eukaryota</taxon>
        <taxon>Fungi</taxon>
        <taxon>Dikarya</taxon>
        <taxon>Ascomycota</taxon>
        <taxon>Pezizomycotina</taxon>
        <taxon>Sordariomycetes</taxon>
        <taxon>Hypocreomycetidae</taxon>
        <taxon>Hypocreales</taxon>
        <taxon>Ophiocordycipitaceae</taxon>
        <taxon>Drechmeria</taxon>
    </lineage>
</organism>
<feature type="chain" id="PRO_5007580739" description="Extracellular membrane protein CFEM domain-containing protein" evidence="2">
    <location>
        <begin position="47"/>
        <end position="216"/>
    </location>
</feature>
<dbReference type="EMBL" id="LAYC01000002">
    <property type="protein sequence ID" value="KYK58634.1"/>
    <property type="molecule type" value="Genomic_DNA"/>
</dbReference>
<dbReference type="STRING" id="98403.A0A151GND5"/>
<feature type="signal peptide" evidence="2">
    <location>
        <begin position="1"/>
        <end position="46"/>
    </location>
</feature>
<sequence length="216" mass="22447">MLSTSTVNGMAAVTRRRHLPSDCFLPALGHLAVFLLLAMPAAAAQAEGTQSLSSAKDFSSLRPCAKSCFWRTNFQTRTYDYLGSTLKCELTTTEFQTISVAMNGCYCRTDLQANAYQSLSRCVSRFCSGNSNDLSSAASIYSSYCTSNGFIANNEAAATGAGDQGGADDGQGGSGSPQKTGGGGDSNSGAEMGSAGRGMLVIGLCLALFGRLDVSW</sequence>
<evidence type="ECO:0000256" key="2">
    <source>
        <dbReference type="SAM" id="SignalP"/>
    </source>
</evidence>
<dbReference type="RefSeq" id="XP_040657986.1">
    <property type="nucleotide sequence ID" value="XM_040802953.1"/>
</dbReference>
<evidence type="ECO:0000256" key="1">
    <source>
        <dbReference type="SAM" id="MobiDB-lite"/>
    </source>
</evidence>
<proteinExistence type="predicted"/>
<gene>
    <name evidence="3" type="ORF">DCS_05651</name>
</gene>